<name>A0ABQ3REC6_STRRR</name>
<evidence type="ECO:0000256" key="1">
    <source>
        <dbReference type="SAM" id="MobiDB-lite"/>
    </source>
</evidence>
<proteinExistence type="predicted"/>
<feature type="compositionally biased region" description="Polar residues" evidence="1">
    <location>
        <begin position="8"/>
        <end position="23"/>
    </location>
</feature>
<accession>A0ABQ3REC6</accession>
<sequence length="111" mass="11623">MITEQFLVGSNSTSNIPQITPPSSGIAPTGEGPGMVGPEHSHLVNQQFLCCGKSTRHVAHLPPPVSHFIAGSKGVRVVTTQLAVSIDSQGCEIRNSAINFTRLSSASTQSK</sequence>
<comment type="caution">
    <text evidence="2">The sequence shown here is derived from an EMBL/GenBank/DDBJ whole genome shotgun (WGS) entry which is preliminary data.</text>
</comment>
<protein>
    <submittedName>
        <fullName evidence="2">Uncharacterized protein</fullName>
    </submittedName>
</protein>
<gene>
    <name evidence="2" type="ORF">Srubr_40600</name>
</gene>
<feature type="region of interest" description="Disordered" evidence="1">
    <location>
        <begin position="1"/>
        <end position="39"/>
    </location>
</feature>
<organism evidence="2 3">
    <name type="scientific">Streptomyces rubradiris</name>
    <name type="common">Streptomyces achromogenes subsp. rubradiris</name>
    <dbReference type="NCBI Taxonomy" id="285531"/>
    <lineage>
        <taxon>Bacteria</taxon>
        <taxon>Bacillati</taxon>
        <taxon>Actinomycetota</taxon>
        <taxon>Actinomycetes</taxon>
        <taxon>Kitasatosporales</taxon>
        <taxon>Streptomycetaceae</taxon>
        <taxon>Streptomyces</taxon>
    </lineage>
</organism>
<dbReference type="EMBL" id="BNEA01000015">
    <property type="protein sequence ID" value="GHI54214.1"/>
    <property type="molecule type" value="Genomic_DNA"/>
</dbReference>
<keyword evidence="3" id="KW-1185">Reference proteome</keyword>
<evidence type="ECO:0000313" key="3">
    <source>
        <dbReference type="Proteomes" id="UP000646738"/>
    </source>
</evidence>
<dbReference type="Proteomes" id="UP000646738">
    <property type="component" value="Unassembled WGS sequence"/>
</dbReference>
<evidence type="ECO:0000313" key="2">
    <source>
        <dbReference type="EMBL" id="GHI54214.1"/>
    </source>
</evidence>
<reference evidence="3" key="1">
    <citation type="submission" date="2023-07" db="EMBL/GenBank/DDBJ databases">
        <title>Whole genome shotgun sequence of Streptomyces achromogenes subsp. rubradiris NBRC 14000.</title>
        <authorList>
            <person name="Komaki H."/>
            <person name="Tamura T."/>
        </authorList>
    </citation>
    <scope>NUCLEOTIDE SEQUENCE [LARGE SCALE GENOMIC DNA]</scope>
    <source>
        <strain evidence="3">NBRC 14000</strain>
    </source>
</reference>